<evidence type="ECO:0000256" key="2">
    <source>
        <dbReference type="SAM" id="SignalP"/>
    </source>
</evidence>
<accession>A0A2I0TIN3</accession>
<feature type="region of interest" description="Disordered" evidence="1">
    <location>
        <begin position="61"/>
        <end position="90"/>
    </location>
</feature>
<dbReference type="Proteomes" id="UP000233556">
    <property type="component" value="Unassembled WGS sequence"/>
</dbReference>
<feature type="signal peptide" evidence="2">
    <location>
        <begin position="1"/>
        <end position="19"/>
    </location>
</feature>
<evidence type="ECO:0000256" key="1">
    <source>
        <dbReference type="SAM" id="MobiDB-lite"/>
    </source>
</evidence>
<gene>
    <name evidence="3" type="ORF">llap_16076</name>
</gene>
<evidence type="ECO:0008006" key="5">
    <source>
        <dbReference type="Google" id="ProtNLM"/>
    </source>
</evidence>
<protein>
    <recommendedName>
        <fullName evidence="5">Secreted protein</fullName>
    </recommendedName>
</protein>
<name>A0A2I0TIN3_LIMLA</name>
<feature type="chain" id="PRO_5014175001" description="Secreted protein" evidence="2">
    <location>
        <begin position="20"/>
        <end position="90"/>
    </location>
</feature>
<keyword evidence="2" id="KW-0732">Signal</keyword>
<feature type="compositionally biased region" description="Basic residues" evidence="1">
    <location>
        <begin position="77"/>
        <end position="90"/>
    </location>
</feature>
<organism evidence="3 4">
    <name type="scientific">Limosa lapponica baueri</name>
    <dbReference type="NCBI Taxonomy" id="1758121"/>
    <lineage>
        <taxon>Eukaryota</taxon>
        <taxon>Metazoa</taxon>
        <taxon>Chordata</taxon>
        <taxon>Craniata</taxon>
        <taxon>Vertebrata</taxon>
        <taxon>Euteleostomi</taxon>
        <taxon>Archelosauria</taxon>
        <taxon>Archosauria</taxon>
        <taxon>Dinosauria</taxon>
        <taxon>Saurischia</taxon>
        <taxon>Theropoda</taxon>
        <taxon>Coelurosauria</taxon>
        <taxon>Aves</taxon>
        <taxon>Neognathae</taxon>
        <taxon>Neoaves</taxon>
        <taxon>Charadriiformes</taxon>
        <taxon>Scolopacidae</taxon>
        <taxon>Limosa</taxon>
    </lineage>
</organism>
<keyword evidence="4" id="KW-1185">Reference proteome</keyword>
<proteinExistence type="predicted"/>
<dbReference type="EMBL" id="KZ509891">
    <property type="protein sequence ID" value="PKU33622.1"/>
    <property type="molecule type" value="Genomic_DNA"/>
</dbReference>
<dbReference type="AlphaFoldDB" id="A0A2I0TIN3"/>
<reference evidence="4" key="2">
    <citation type="submission" date="2017-12" db="EMBL/GenBank/DDBJ databases">
        <title>Genome sequence of the Bar-tailed Godwit (Limosa lapponica baueri).</title>
        <authorList>
            <person name="Lima N.C.B."/>
            <person name="Parody-Merino A.M."/>
            <person name="Battley P.F."/>
            <person name="Fidler A.E."/>
            <person name="Prosdocimi F."/>
        </authorList>
    </citation>
    <scope>NUCLEOTIDE SEQUENCE [LARGE SCALE GENOMIC DNA]</scope>
</reference>
<evidence type="ECO:0000313" key="4">
    <source>
        <dbReference type="Proteomes" id="UP000233556"/>
    </source>
</evidence>
<evidence type="ECO:0000313" key="3">
    <source>
        <dbReference type="EMBL" id="PKU33622.1"/>
    </source>
</evidence>
<reference evidence="4" key="1">
    <citation type="submission" date="2017-11" db="EMBL/GenBank/DDBJ databases">
        <authorList>
            <person name="Lima N.C."/>
            <person name="Parody-Merino A.M."/>
            <person name="Battley P.F."/>
            <person name="Fidler A.E."/>
            <person name="Prosdocimi F."/>
        </authorList>
    </citation>
    <scope>NUCLEOTIDE SEQUENCE [LARGE SCALE GENOMIC DNA]</scope>
</reference>
<sequence>MQPKSTARFFLCWIEGALAVLHEIHLYALRGREGALHVILEVPESFSPTLIARPGLRHGFQQHAGQLTATPKPKEGGKKKKRTQKRNKRR</sequence>